<dbReference type="InterPro" id="IPR005019">
    <property type="entry name" value="Adenine_glyco"/>
</dbReference>
<sequence length="220" mass="24383">MDTPGTPALASPRIIPENSRLAFPLANTPLTDLSKPRCAWAQTDPLLAAYHDAEWGVPERDSRALWEKLMLDGFQAGLSWLTVLKKRDAFRAAFQGFDPEKVARMGPEDVERLLADPGIIRSRSKIEATIGNARAYLAMQARGEDFSTFVWTMAGGAPVRQRRRVPADVPAQTPLSQDMSKALKQRGFKFVGPVIVYAWLQATGVVDDHLDTCWRCHGGH</sequence>
<reference evidence="1" key="1">
    <citation type="submission" date="2019-03" db="EMBL/GenBank/DDBJ databases">
        <authorList>
            <person name="Danneels B."/>
        </authorList>
    </citation>
    <scope>NUCLEOTIDE SEQUENCE</scope>
</reference>
<dbReference type="PANTHER" id="PTHR30037:SF4">
    <property type="entry name" value="DNA-3-METHYLADENINE GLYCOSYLASE I"/>
    <property type="match status" value="1"/>
</dbReference>
<gene>
    <name evidence="1" type="ORF">BRI6_0881</name>
    <name evidence="2" type="ORF">BRI9_0935</name>
</gene>
<keyword evidence="1" id="KW-0326">Glycosidase</keyword>
<dbReference type="InterPro" id="IPR011257">
    <property type="entry name" value="DNA_glycosylase"/>
</dbReference>
<dbReference type="SUPFAM" id="SSF48150">
    <property type="entry name" value="DNA-glycosylase"/>
    <property type="match status" value="1"/>
</dbReference>
<keyword evidence="1" id="KW-0378">Hydrolase</keyword>
<dbReference type="AlphaFoldDB" id="A0A484RXJ7"/>
<evidence type="ECO:0000313" key="2">
    <source>
        <dbReference type="EMBL" id="VFR61080.1"/>
    </source>
</evidence>
<accession>A0A484RXJ7</accession>
<protein>
    <submittedName>
        <fullName evidence="1">DNA-3-methyladenine glycosylase</fullName>
        <ecNumber evidence="1">3.2.2.20</ecNumber>
    </submittedName>
</protein>
<name>A0A484RXJ7_9ZZZZ</name>
<dbReference type="Pfam" id="PF03352">
    <property type="entry name" value="Adenine_glyco"/>
    <property type="match status" value="1"/>
</dbReference>
<dbReference type="InterPro" id="IPR052891">
    <property type="entry name" value="DNA-3mA_glycosylase"/>
</dbReference>
<organism evidence="1">
    <name type="scientific">plant metagenome</name>
    <dbReference type="NCBI Taxonomy" id="1297885"/>
    <lineage>
        <taxon>unclassified sequences</taxon>
        <taxon>metagenomes</taxon>
        <taxon>organismal metagenomes</taxon>
    </lineage>
</organism>
<dbReference type="GO" id="GO:0006284">
    <property type="term" value="P:base-excision repair"/>
    <property type="evidence" value="ECO:0007669"/>
    <property type="project" value="InterPro"/>
</dbReference>
<dbReference type="NCBIfam" id="TIGR00624">
    <property type="entry name" value="tag"/>
    <property type="match status" value="1"/>
</dbReference>
<dbReference type="InterPro" id="IPR004597">
    <property type="entry name" value="Tag"/>
</dbReference>
<evidence type="ECO:0000313" key="1">
    <source>
        <dbReference type="EMBL" id="VFR55024.1"/>
    </source>
</evidence>
<dbReference type="PANTHER" id="PTHR30037">
    <property type="entry name" value="DNA-3-METHYLADENINE GLYCOSYLASE 1"/>
    <property type="match status" value="1"/>
</dbReference>
<dbReference type="EMBL" id="CAADIK010000004">
    <property type="protein sequence ID" value="VFR61080.1"/>
    <property type="molecule type" value="Genomic_DNA"/>
</dbReference>
<dbReference type="EC" id="3.2.2.20" evidence="1"/>
<dbReference type="EMBL" id="CAADII010000039">
    <property type="protein sequence ID" value="VFR55024.1"/>
    <property type="molecule type" value="Genomic_DNA"/>
</dbReference>
<dbReference type="Gene3D" id="1.10.340.30">
    <property type="entry name" value="Hypothetical protein, domain 2"/>
    <property type="match status" value="1"/>
</dbReference>
<proteinExistence type="predicted"/>
<dbReference type="GO" id="GO:0008725">
    <property type="term" value="F:DNA-3-methyladenine glycosylase activity"/>
    <property type="evidence" value="ECO:0007669"/>
    <property type="project" value="UniProtKB-EC"/>
</dbReference>